<keyword evidence="3" id="KW-1185">Reference proteome</keyword>
<dbReference type="Pfam" id="PF12937">
    <property type="entry name" value="F-box-like"/>
    <property type="match status" value="1"/>
</dbReference>
<dbReference type="Proteomes" id="UP000054321">
    <property type="component" value="Unassembled WGS sequence"/>
</dbReference>
<feature type="domain" description="F-box" evidence="1">
    <location>
        <begin position="4"/>
        <end position="56"/>
    </location>
</feature>
<dbReference type="EMBL" id="KN832870">
    <property type="protein sequence ID" value="KIN08659.1"/>
    <property type="molecule type" value="Genomic_DNA"/>
</dbReference>
<dbReference type="OrthoDB" id="3500415at2759"/>
<evidence type="ECO:0000259" key="1">
    <source>
        <dbReference type="Pfam" id="PF12937"/>
    </source>
</evidence>
<reference evidence="3" key="2">
    <citation type="submission" date="2015-01" db="EMBL/GenBank/DDBJ databases">
        <title>Evolutionary Origins and Diversification of the Mycorrhizal Mutualists.</title>
        <authorList>
            <consortium name="DOE Joint Genome Institute"/>
            <consortium name="Mycorrhizal Genomics Consortium"/>
            <person name="Kohler A."/>
            <person name="Kuo A."/>
            <person name="Nagy L.G."/>
            <person name="Floudas D."/>
            <person name="Copeland A."/>
            <person name="Barry K.W."/>
            <person name="Cichocki N."/>
            <person name="Veneault-Fourrey C."/>
            <person name="LaButti K."/>
            <person name="Lindquist E.A."/>
            <person name="Lipzen A."/>
            <person name="Lundell T."/>
            <person name="Morin E."/>
            <person name="Murat C."/>
            <person name="Riley R."/>
            <person name="Ohm R."/>
            <person name="Sun H."/>
            <person name="Tunlid A."/>
            <person name="Henrissat B."/>
            <person name="Grigoriev I.V."/>
            <person name="Hibbett D.S."/>
            <person name="Martin F."/>
        </authorList>
    </citation>
    <scope>NUCLEOTIDE SEQUENCE [LARGE SCALE GENOMIC DNA]</scope>
    <source>
        <strain evidence="3">Zn</strain>
    </source>
</reference>
<reference evidence="2 3" key="1">
    <citation type="submission" date="2014-04" db="EMBL/GenBank/DDBJ databases">
        <authorList>
            <consortium name="DOE Joint Genome Institute"/>
            <person name="Kuo A."/>
            <person name="Martino E."/>
            <person name="Perotto S."/>
            <person name="Kohler A."/>
            <person name="Nagy L.G."/>
            <person name="Floudas D."/>
            <person name="Copeland A."/>
            <person name="Barry K.W."/>
            <person name="Cichocki N."/>
            <person name="Veneault-Fourrey C."/>
            <person name="LaButti K."/>
            <person name="Lindquist E.A."/>
            <person name="Lipzen A."/>
            <person name="Lundell T."/>
            <person name="Morin E."/>
            <person name="Murat C."/>
            <person name="Sun H."/>
            <person name="Tunlid A."/>
            <person name="Henrissat B."/>
            <person name="Grigoriev I.V."/>
            <person name="Hibbett D.S."/>
            <person name="Martin F."/>
            <person name="Nordberg H.P."/>
            <person name="Cantor M.N."/>
            <person name="Hua S.X."/>
        </authorList>
    </citation>
    <scope>NUCLEOTIDE SEQUENCE [LARGE SCALE GENOMIC DNA]</scope>
    <source>
        <strain evidence="2 3">Zn</strain>
    </source>
</reference>
<dbReference type="HOGENOM" id="CLU_774097_0_0_1"/>
<sequence>MSLNILPDEILVDIFQILGEESDYYDDLVQDGSLYRVALSSRRLNRLATPMLYRTFIQTKHSTLKKFLRRVLEVPKLRGCVRRVGIEQLESRVATPFECNDPNIYEAAIHAVEHDTAQSEAWIIAVRAGEWDAVIALLFAILPSLEEIHVLAWNIPFWIKKILANCAPGQRQEKARGYLENVTTMYVTYWHDMPNGFTLEEIKHFIKLGTVKSANFDMVCHQTFLQNQPLSFSLENLCSLFFDDSHIDSHLLKDLLRSCPNLQSFRFYHCGYFDSPNGPNVFVPQRIQRPFGSLVDFEVLTDLEMDACILFGYMAAAESSFTDSDSEDDEKERLRDYVKLIGVLPSSLQIYRSTNAGM</sequence>
<proteinExistence type="predicted"/>
<dbReference type="InterPro" id="IPR001810">
    <property type="entry name" value="F-box_dom"/>
</dbReference>
<protein>
    <recommendedName>
        <fullName evidence="1">F-box domain-containing protein</fullName>
    </recommendedName>
</protein>
<dbReference type="AlphaFoldDB" id="A0A0C3DBF5"/>
<name>A0A0C3DBF5_OIDMZ</name>
<organism evidence="2 3">
    <name type="scientific">Oidiodendron maius (strain Zn)</name>
    <dbReference type="NCBI Taxonomy" id="913774"/>
    <lineage>
        <taxon>Eukaryota</taxon>
        <taxon>Fungi</taxon>
        <taxon>Dikarya</taxon>
        <taxon>Ascomycota</taxon>
        <taxon>Pezizomycotina</taxon>
        <taxon>Leotiomycetes</taxon>
        <taxon>Leotiomycetes incertae sedis</taxon>
        <taxon>Myxotrichaceae</taxon>
        <taxon>Oidiodendron</taxon>
    </lineage>
</organism>
<evidence type="ECO:0000313" key="2">
    <source>
        <dbReference type="EMBL" id="KIN08659.1"/>
    </source>
</evidence>
<gene>
    <name evidence="2" type="ORF">OIDMADRAFT_48511</name>
</gene>
<evidence type="ECO:0000313" key="3">
    <source>
        <dbReference type="Proteomes" id="UP000054321"/>
    </source>
</evidence>
<dbReference type="InParanoid" id="A0A0C3DBF5"/>
<accession>A0A0C3DBF5</accession>